<sequence length="200" mass="22072">MGSPLWLLLVLSGPGKEPEVLGQGAGLPGQCCSRCISTLTLIHRLATVPGSVLVHLHCLLTECLTTGVGHISQRWRRGSAQQRKPARAKGTRCNRETERASRRSQGSGARHMGRGSSKPPSMPCMLTSTSTCDPRWGCPKGNTILVNKEWGIARPHNQNVREDAQPTRRPKGSLKRQSRSQSRRLHRYRPDRSDLMEGTP</sequence>
<accession>A0AAV7VUJ9</accession>
<feature type="region of interest" description="Disordered" evidence="1">
    <location>
        <begin position="74"/>
        <end position="126"/>
    </location>
</feature>
<keyword evidence="3" id="KW-1185">Reference proteome</keyword>
<reference evidence="2" key="1">
    <citation type="journal article" date="2022" name="bioRxiv">
        <title>Sequencing and chromosome-scale assembly of the giantPleurodeles waltlgenome.</title>
        <authorList>
            <person name="Brown T."/>
            <person name="Elewa A."/>
            <person name="Iarovenko S."/>
            <person name="Subramanian E."/>
            <person name="Araus A.J."/>
            <person name="Petzold A."/>
            <person name="Susuki M."/>
            <person name="Suzuki K.-i.T."/>
            <person name="Hayashi T."/>
            <person name="Toyoda A."/>
            <person name="Oliveira C."/>
            <person name="Osipova E."/>
            <person name="Leigh N.D."/>
            <person name="Simon A."/>
            <person name="Yun M.H."/>
        </authorList>
    </citation>
    <scope>NUCLEOTIDE SEQUENCE</scope>
    <source>
        <strain evidence="2">20211129_DDA</strain>
        <tissue evidence="2">Liver</tissue>
    </source>
</reference>
<comment type="caution">
    <text evidence="2">The sequence shown here is derived from an EMBL/GenBank/DDBJ whole genome shotgun (WGS) entry which is preliminary data.</text>
</comment>
<dbReference type="Proteomes" id="UP001066276">
    <property type="component" value="Chromosome 2_1"/>
</dbReference>
<organism evidence="2 3">
    <name type="scientific">Pleurodeles waltl</name>
    <name type="common">Iberian ribbed newt</name>
    <dbReference type="NCBI Taxonomy" id="8319"/>
    <lineage>
        <taxon>Eukaryota</taxon>
        <taxon>Metazoa</taxon>
        <taxon>Chordata</taxon>
        <taxon>Craniata</taxon>
        <taxon>Vertebrata</taxon>
        <taxon>Euteleostomi</taxon>
        <taxon>Amphibia</taxon>
        <taxon>Batrachia</taxon>
        <taxon>Caudata</taxon>
        <taxon>Salamandroidea</taxon>
        <taxon>Salamandridae</taxon>
        <taxon>Pleurodelinae</taxon>
        <taxon>Pleurodeles</taxon>
    </lineage>
</organism>
<evidence type="ECO:0000256" key="1">
    <source>
        <dbReference type="SAM" id="MobiDB-lite"/>
    </source>
</evidence>
<proteinExistence type="predicted"/>
<feature type="compositionally biased region" description="Basic and acidic residues" evidence="1">
    <location>
        <begin position="188"/>
        <end position="200"/>
    </location>
</feature>
<feature type="region of interest" description="Disordered" evidence="1">
    <location>
        <begin position="149"/>
        <end position="200"/>
    </location>
</feature>
<dbReference type="AlphaFoldDB" id="A0AAV7VUJ9"/>
<gene>
    <name evidence="2" type="ORF">NDU88_008120</name>
</gene>
<evidence type="ECO:0000313" key="3">
    <source>
        <dbReference type="Proteomes" id="UP001066276"/>
    </source>
</evidence>
<dbReference type="EMBL" id="JANPWB010000003">
    <property type="protein sequence ID" value="KAJ1204342.1"/>
    <property type="molecule type" value="Genomic_DNA"/>
</dbReference>
<feature type="compositionally biased region" description="Basic residues" evidence="1">
    <location>
        <begin position="168"/>
        <end position="187"/>
    </location>
</feature>
<evidence type="ECO:0000313" key="2">
    <source>
        <dbReference type="EMBL" id="KAJ1204342.1"/>
    </source>
</evidence>
<name>A0AAV7VUJ9_PLEWA</name>
<protein>
    <submittedName>
        <fullName evidence="2">Uncharacterized protein</fullName>
    </submittedName>
</protein>